<protein>
    <submittedName>
        <fullName evidence="2">Uncharacterized protein</fullName>
    </submittedName>
</protein>
<organism evidence="2">
    <name type="scientific">Pseudomonas sp. W17</name>
    <dbReference type="NCBI Taxonomy" id="3144407"/>
    <lineage>
        <taxon>Bacteria</taxon>
        <taxon>Pseudomonadati</taxon>
        <taxon>Pseudomonadota</taxon>
        <taxon>Gammaproteobacteria</taxon>
        <taxon>Pseudomonadales</taxon>
        <taxon>Pseudomonadaceae</taxon>
        <taxon>Pseudomonas</taxon>
    </lineage>
</organism>
<sequence length="100" mass="11573">MAQPSLSNERSSIGSLIPRAFQPIQQQLAQELACQRMRPQGRRKPRRPIRRQAGPYEGAQGKTQIVYNFLYLYGTIHQLFENIAFPCVTALHFKVAERRF</sequence>
<reference evidence="2" key="1">
    <citation type="submission" date="2024-06" db="EMBL/GenBank/DDBJ databases">
        <authorList>
            <person name="Wu L."/>
        </authorList>
    </citation>
    <scope>NUCLEOTIDE SEQUENCE</scope>
    <source>
        <strain evidence="2">W17</strain>
    </source>
</reference>
<feature type="compositionally biased region" description="Basic residues" evidence="1">
    <location>
        <begin position="39"/>
        <end position="50"/>
    </location>
</feature>
<dbReference type="RefSeq" id="WP_325985306.1">
    <property type="nucleotide sequence ID" value="NZ_CP158490.1"/>
</dbReference>
<dbReference type="AlphaFoldDB" id="A0AAU7WTD3"/>
<gene>
    <name evidence="2" type="ORF">ABCR88_30180</name>
</gene>
<dbReference type="EMBL" id="CP158490">
    <property type="protein sequence ID" value="XBY23712.1"/>
    <property type="molecule type" value="Genomic_DNA"/>
</dbReference>
<evidence type="ECO:0000313" key="2">
    <source>
        <dbReference type="EMBL" id="XBY23712.1"/>
    </source>
</evidence>
<accession>A0AAU7WTD3</accession>
<evidence type="ECO:0000256" key="1">
    <source>
        <dbReference type="SAM" id="MobiDB-lite"/>
    </source>
</evidence>
<name>A0AAU7WTD3_9PSED</name>
<feature type="region of interest" description="Disordered" evidence="1">
    <location>
        <begin position="36"/>
        <end position="56"/>
    </location>
</feature>
<proteinExistence type="predicted"/>